<evidence type="ECO:0000256" key="2">
    <source>
        <dbReference type="SAM" id="Phobius"/>
    </source>
</evidence>
<feature type="domain" description="Ig-like" evidence="4">
    <location>
        <begin position="127"/>
        <end position="218"/>
    </location>
</feature>
<dbReference type="SUPFAM" id="SSF48726">
    <property type="entry name" value="Immunoglobulin"/>
    <property type="match status" value="3"/>
</dbReference>
<evidence type="ECO:0000259" key="4">
    <source>
        <dbReference type="PROSITE" id="PS50835"/>
    </source>
</evidence>
<keyword evidence="6" id="KW-1185">Reference proteome</keyword>
<dbReference type="GeneTree" id="ENSGT01010000222294"/>
<evidence type="ECO:0000313" key="6">
    <source>
        <dbReference type="Proteomes" id="UP000005207"/>
    </source>
</evidence>
<dbReference type="InterPro" id="IPR007110">
    <property type="entry name" value="Ig-like_dom"/>
</dbReference>
<dbReference type="InterPro" id="IPR013783">
    <property type="entry name" value="Ig-like_fold"/>
</dbReference>
<accession>A0A669BWS1</accession>
<dbReference type="Ensembl" id="ENSONIT00000062080.1">
    <property type="protein sequence ID" value="ENSONIP00000038881.1"/>
    <property type="gene ID" value="ENSONIG00000037192.1"/>
</dbReference>
<reference evidence="6" key="1">
    <citation type="submission" date="2012-01" db="EMBL/GenBank/DDBJ databases">
        <title>The Genome Sequence of Oreochromis niloticus (Nile Tilapia).</title>
        <authorList>
            <consortium name="Broad Institute Genome Assembly Team"/>
            <consortium name="Broad Institute Sequencing Platform"/>
            <person name="Di Palma F."/>
            <person name="Johnson J."/>
            <person name="Lander E.S."/>
            <person name="Lindblad-Toh K."/>
        </authorList>
    </citation>
    <scope>NUCLEOTIDE SEQUENCE [LARGE SCALE GENOMIC DNA]</scope>
</reference>
<dbReference type="InParanoid" id="A0A669BWS1"/>
<organism evidence="5 6">
    <name type="scientific">Oreochromis niloticus</name>
    <name type="common">Nile tilapia</name>
    <name type="synonym">Tilapia nilotica</name>
    <dbReference type="NCBI Taxonomy" id="8128"/>
    <lineage>
        <taxon>Eukaryota</taxon>
        <taxon>Metazoa</taxon>
        <taxon>Chordata</taxon>
        <taxon>Craniata</taxon>
        <taxon>Vertebrata</taxon>
        <taxon>Euteleostomi</taxon>
        <taxon>Actinopterygii</taxon>
        <taxon>Neopterygii</taxon>
        <taxon>Teleostei</taxon>
        <taxon>Neoteleostei</taxon>
        <taxon>Acanthomorphata</taxon>
        <taxon>Ovalentaria</taxon>
        <taxon>Cichlomorphae</taxon>
        <taxon>Cichliformes</taxon>
        <taxon>Cichlidae</taxon>
        <taxon>African cichlids</taxon>
        <taxon>Pseudocrenilabrinae</taxon>
        <taxon>Oreochromini</taxon>
        <taxon>Oreochromis</taxon>
    </lineage>
</organism>
<name>A0A669BWS1_ORENI</name>
<reference evidence="5" key="3">
    <citation type="submission" date="2025-09" db="UniProtKB">
        <authorList>
            <consortium name="Ensembl"/>
        </authorList>
    </citation>
    <scope>IDENTIFICATION</scope>
</reference>
<feature type="compositionally biased region" description="Basic and acidic residues" evidence="1">
    <location>
        <begin position="345"/>
        <end position="357"/>
    </location>
</feature>
<dbReference type="InterPro" id="IPR036179">
    <property type="entry name" value="Ig-like_dom_sf"/>
</dbReference>
<reference evidence="5" key="2">
    <citation type="submission" date="2025-08" db="UniProtKB">
        <authorList>
            <consortium name="Ensembl"/>
        </authorList>
    </citation>
    <scope>IDENTIFICATION</scope>
</reference>
<dbReference type="SMART" id="SM00409">
    <property type="entry name" value="IG"/>
    <property type="match status" value="3"/>
</dbReference>
<evidence type="ECO:0000256" key="3">
    <source>
        <dbReference type="SAM" id="SignalP"/>
    </source>
</evidence>
<dbReference type="Proteomes" id="UP000005207">
    <property type="component" value="Linkage group LG4"/>
</dbReference>
<dbReference type="InterPro" id="IPR003599">
    <property type="entry name" value="Ig_sub"/>
</dbReference>
<dbReference type="GeneID" id="102082641"/>
<protein>
    <submittedName>
        <fullName evidence="5">B-cell receptor CD22-like</fullName>
    </submittedName>
</protein>
<evidence type="ECO:0000256" key="1">
    <source>
        <dbReference type="SAM" id="MobiDB-lite"/>
    </source>
</evidence>
<dbReference type="InterPro" id="IPR003598">
    <property type="entry name" value="Ig_sub2"/>
</dbReference>
<feature type="domain" description="Ig-like" evidence="4">
    <location>
        <begin position="221"/>
        <end position="299"/>
    </location>
</feature>
<sequence length="456" mass="51434">MYEEHRHLTWMLMLLFLSGVLCNMWKVKHQQRLICAVKGSSVIFLCSFHNPANQTVRRVLWGHAKPATLTARLISSSLRTLFTRFQYIGNTYHNCSLKIHQVERRDAGRYFVRFNTMSNRPHEENAPVLKVVDLTISMSKHSVKEAIREGDSVNLTCMNSCDGGKSSSAYTWFKNGEPLHEGAAIYLRNLSPTSSGNYTCSLKTHLGSTSRVLRIDVEYGPRNTTVLVQPPLGADPGSDFTLICSSHANPPVENYTWFRIAAGDSVNVGHQPVFHPRDSDQYLCSVTNKHGSQNSSVVTLNIKKNWPTFWGYILVIVTVAVVLIVTAFIAVRRLNKKQMRSPVEGGEKESQNTDRVNRLSMCDDNQSQKRDQSEGETTEIVYAAIYFHNKRRPNVEQQKNTQSEDVIYSTVCRPVCAALNHPQNRQEAVGPIYASPKRKQPPYPEEGACLLKGSKF</sequence>
<keyword evidence="2" id="KW-0472">Membrane</keyword>
<dbReference type="PANTHER" id="PTHR46013">
    <property type="entry name" value="VASCULAR CELL ADHESION MOLECULE 1"/>
    <property type="match status" value="1"/>
</dbReference>
<feature type="region of interest" description="Disordered" evidence="1">
    <location>
        <begin position="339"/>
        <end position="375"/>
    </location>
</feature>
<gene>
    <name evidence="5" type="primary">LOC102082641</name>
</gene>
<dbReference type="OMA" id="CSVTNKH"/>
<keyword evidence="2" id="KW-0812">Transmembrane</keyword>
<dbReference type="Pfam" id="PF13895">
    <property type="entry name" value="Ig_2"/>
    <property type="match status" value="2"/>
</dbReference>
<dbReference type="RefSeq" id="XP_019213007.1">
    <property type="nucleotide sequence ID" value="XM_019357462.2"/>
</dbReference>
<proteinExistence type="predicted"/>
<dbReference type="PROSITE" id="PS50835">
    <property type="entry name" value="IG_LIKE"/>
    <property type="match status" value="2"/>
</dbReference>
<keyword evidence="2" id="KW-1133">Transmembrane helix</keyword>
<evidence type="ECO:0000313" key="5">
    <source>
        <dbReference type="Ensembl" id="ENSONIP00000038881.1"/>
    </source>
</evidence>
<feature type="transmembrane region" description="Helical" evidence="2">
    <location>
        <begin position="309"/>
        <end position="331"/>
    </location>
</feature>
<dbReference type="AlphaFoldDB" id="A0A669BWS1"/>
<feature type="chain" id="PRO_5025424580" evidence="3">
    <location>
        <begin position="23"/>
        <end position="456"/>
    </location>
</feature>
<dbReference type="OrthoDB" id="9448246at2759"/>
<feature type="signal peptide" evidence="3">
    <location>
        <begin position="1"/>
        <end position="22"/>
    </location>
</feature>
<dbReference type="Gene3D" id="2.60.40.10">
    <property type="entry name" value="Immunoglobulins"/>
    <property type="match status" value="3"/>
</dbReference>
<dbReference type="SMART" id="SM00408">
    <property type="entry name" value="IGc2"/>
    <property type="match status" value="2"/>
</dbReference>
<keyword evidence="3" id="KW-0732">Signal</keyword>
<dbReference type="PANTHER" id="PTHR46013:SF4">
    <property type="entry name" value="B-CELL RECEPTOR CD22-RELATED"/>
    <property type="match status" value="1"/>
</dbReference>